<accession>A0A3Q9J4J9</accession>
<proteinExistence type="predicted"/>
<organism evidence="1 2">
    <name type="scientific">Microbacterium oxydans</name>
    <dbReference type="NCBI Taxonomy" id="82380"/>
    <lineage>
        <taxon>Bacteria</taxon>
        <taxon>Bacillati</taxon>
        <taxon>Actinomycetota</taxon>
        <taxon>Actinomycetes</taxon>
        <taxon>Micrococcales</taxon>
        <taxon>Microbacteriaceae</taxon>
        <taxon>Microbacterium</taxon>
    </lineage>
</organism>
<name>A0A3Q9J4J9_9MICO</name>
<gene>
    <name evidence="1" type="ORF">CVS54_01287</name>
</gene>
<sequence length="354" mass="38637">MSGDRQTQRGGDGSLQIQVAGDYVVGVDEKRAREIADESAGRIHEFTKEAFATVSARVEELNDRMIKTLESQGQLNSFADPAFQRAVTKAQLSAATTERESDYDMLAALLSDRAASPNDRAARAGIERAIEVVDLLDDDALRGLTVLDAMARWSPSSGRISVGLDFFDGFLAQFLDGPLPLGPDWAEHLDVLDAVRVQTISNLIPFHEFFRSRLGGYAASGVIAEDVPEFVGGAAVDVPWAQFLTDHELRPGYKRIAVTTVEKLREVMTLNGFSEPVIEEVALNATGLFGVGGADAETNNAFDNAVRDRPSLRAIAEWWDQVPWAVQPTRVGRILAQANAVRLDVQKAIPEEEE</sequence>
<dbReference type="AlphaFoldDB" id="A0A3Q9J4J9"/>
<evidence type="ECO:0000313" key="2">
    <source>
        <dbReference type="Proteomes" id="UP000274841"/>
    </source>
</evidence>
<reference evidence="1 2" key="1">
    <citation type="submission" date="2018-08" db="EMBL/GenBank/DDBJ databases">
        <title>Microbacterium oxydans strain HG3.</title>
        <authorList>
            <person name="ORTET P."/>
        </authorList>
    </citation>
    <scope>NUCLEOTIDE SEQUENCE [LARGE SCALE GENOMIC DNA]</scope>
    <source>
        <strain evidence="1 2">HG3</strain>
    </source>
</reference>
<protein>
    <submittedName>
        <fullName evidence="1">Uncharacterized protein</fullName>
    </submittedName>
</protein>
<dbReference type="EMBL" id="CP031422">
    <property type="protein sequence ID" value="AZS39969.1"/>
    <property type="molecule type" value="Genomic_DNA"/>
</dbReference>
<dbReference type="RefSeq" id="WP_127011972.1">
    <property type="nucleotide sequence ID" value="NZ_CP031422.1"/>
</dbReference>
<evidence type="ECO:0000313" key="1">
    <source>
        <dbReference type="EMBL" id="AZS39969.1"/>
    </source>
</evidence>
<dbReference type="Proteomes" id="UP000274841">
    <property type="component" value="Chromosome"/>
</dbReference>
<dbReference type="NCBIfam" id="NF045477">
    <property type="entry name" value="LPO_1073_dom"/>
    <property type="match status" value="1"/>
</dbReference>
<dbReference type="KEGG" id="moy:CVS54_01287"/>
<dbReference type="InterPro" id="IPR053773">
    <property type="entry name" value="Vpar_1526-like"/>
</dbReference>